<evidence type="ECO:0000256" key="1">
    <source>
        <dbReference type="SAM" id="MobiDB-lite"/>
    </source>
</evidence>
<keyword evidence="3" id="KW-1185">Reference proteome</keyword>
<organism evidence="2 3">
    <name type="scientific">Rubroshorea leprosula</name>
    <dbReference type="NCBI Taxonomy" id="152421"/>
    <lineage>
        <taxon>Eukaryota</taxon>
        <taxon>Viridiplantae</taxon>
        <taxon>Streptophyta</taxon>
        <taxon>Embryophyta</taxon>
        <taxon>Tracheophyta</taxon>
        <taxon>Spermatophyta</taxon>
        <taxon>Magnoliopsida</taxon>
        <taxon>eudicotyledons</taxon>
        <taxon>Gunneridae</taxon>
        <taxon>Pentapetalae</taxon>
        <taxon>rosids</taxon>
        <taxon>malvids</taxon>
        <taxon>Malvales</taxon>
        <taxon>Dipterocarpaceae</taxon>
        <taxon>Rubroshorea</taxon>
    </lineage>
</organism>
<gene>
    <name evidence="2" type="ORF">SLEP1_g9450</name>
</gene>
<protein>
    <submittedName>
        <fullName evidence="2">Uncharacterized protein</fullName>
    </submittedName>
</protein>
<reference evidence="2 3" key="1">
    <citation type="journal article" date="2021" name="Commun. Biol.">
        <title>The genome of Shorea leprosula (Dipterocarpaceae) highlights the ecological relevance of drought in aseasonal tropical rainforests.</title>
        <authorList>
            <person name="Ng K.K.S."/>
            <person name="Kobayashi M.J."/>
            <person name="Fawcett J.A."/>
            <person name="Hatakeyama M."/>
            <person name="Paape T."/>
            <person name="Ng C.H."/>
            <person name="Ang C.C."/>
            <person name="Tnah L.H."/>
            <person name="Lee C.T."/>
            <person name="Nishiyama T."/>
            <person name="Sese J."/>
            <person name="O'Brien M.J."/>
            <person name="Copetti D."/>
            <person name="Mohd Noor M.I."/>
            <person name="Ong R.C."/>
            <person name="Putra M."/>
            <person name="Sireger I.Z."/>
            <person name="Indrioko S."/>
            <person name="Kosugi Y."/>
            <person name="Izuno A."/>
            <person name="Isagi Y."/>
            <person name="Lee S.L."/>
            <person name="Shimizu K.K."/>
        </authorList>
    </citation>
    <scope>NUCLEOTIDE SEQUENCE [LARGE SCALE GENOMIC DNA]</scope>
    <source>
        <strain evidence="2">214</strain>
    </source>
</reference>
<evidence type="ECO:0000313" key="3">
    <source>
        <dbReference type="Proteomes" id="UP001054252"/>
    </source>
</evidence>
<evidence type="ECO:0000313" key="2">
    <source>
        <dbReference type="EMBL" id="GKU96183.1"/>
    </source>
</evidence>
<dbReference type="EMBL" id="BPVZ01000010">
    <property type="protein sequence ID" value="GKU96183.1"/>
    <property type="molecule type" value="Genomic_DNA"/>
</dbReference>
<dbReference type="Proteomes" id="UP001054252">
    <property type="component" value="Unassembled WGS sequence"/>
</dbReference>
<name>A0AAV5I4X5_9ROSI</name>
<sequence>MAACNLLGDYDNSLSVNGTEIGILKEPHEIRLGSLLESNDCTALEPEIGLEILSDLSHKALERKLSDQELSTLLVLPDLSQSHSSRPETVRLLHSSGGQC</sequence>
<comment type="caution">
    <text evidence="2">The sequence shown here is derived from an EMBL/GenBank/DDBJ whole genome shotgun (WGS) entry which is preliminary data.</text>
</comment>
<proteinExistence type="predicted"/>
<accession>A0AAV5I4X5</accession>
<feature type="region of interest" description="Disordered" evidence="1">
    <location>
        <begin position="81"/>
        <end position="100"/>
    </location>
</feature>
<dbReference type="AlphaFoldDB" id="A0AAV5I4X5"/>